<evidence type="ECO:0000256" key="8">
    <source>
        <dbReference type="ARBA" id="ARBA00022679"/>
    </source>
</evidence>
<dbReference type="PROSITE" id="PS00108">
    <property type="entry name" value="PROTEIN_KINASE_ST"/>
    <property type="match status" value="1"/>
</dbReference>
<organism evidence="21 23">
    <name type="scientific">Didymodactylos carnosus</name>
    <dbReference type="NCBI Taxonomy" id="1234261"/>
    <lineage>
        <taxon>Eukaryota</taxon>
        <taxon>Metazoa</taxon>
        <taxon>Spiralia</taxon>
        <taxon>Gnathifera</taxon>
        <taxon>Rotifera</taxon>
        <taxon>Eurotatoria</taxon>
        <taxon>Bdelloidea</taxon>
        <taxon>Philodinida</taxon>
        <taxon>Philodinidae</taxon>
        <taxon>Didymodactylos</taxon>
    </lineage>
</organism>
<evidence type="ECO:0000313" key="23">
    <source>
        <dbReference type="Proteomes" id="UP000663829"/>
    </source>
</evidence>
<dbReference type="InterPro" id="IPR011009">
    <property type="entry name" value="Kinase-like_dom_sf"/>
</dbReference>
<evidence type="ECO:0000259" key="19">
    <source>
        <dbReference type="PROSITE" id="PS50011"/>
    </source>
</evidence>
<dbReference type="InterPro" id="IPR035892">
    <property type="entry name" value="C2_domain_sf"/>
</dbReference>
<evidence type="ECO:0000256" key="1">
    <source>
        <dbReference type="ARBA" id="ARBA00004123"/>
    </source>
</evidence>
<dbReference type="GO" id="GO:0008033">
    <property type="term" value="P:tRNA processing"/>
    <property type="evidence" value="ECO:0007669"/>
    <property type="project" value="InterPro"/>
</dbReference>
<evidence type="ECO:0000256" key="13">
    <source>
        <dbReference type="ARBA" id="ARBA00047811"/>
    </source>
</evidence>
<name>A0A813SAI1_9BILA</name>
<keyword evidence="10" id="KW-0418">Kinase</keyword>
<feature type="compositionally biased region" description="Polar residues" evidence="17">
    <location>
        <begin position="401"/>
        <end position="422"/>
    </location>
</feature>
<comment type="similarity">
    <text evidence="3">Belongs to the protein kinase superfamily. AGC Ser/Thr protein kinase family. PKC subfamily.</text>
</comment>
<dbReference type="OrthoDB" id="7976202at2759"/>
<evidence type="ECO:0000256" key="3">
    <source>
        <dbReference type="ARBA" id="ARBA00005490"/>
    </source>
</evidence>
<evidence type="ECO:0000256" key="7">
    <source>
        <dbReference type="ARBA" id="ARBA00022527"/>
    </source>
</evidence>
<dbReference type="SMART" id="SM00220">
    <property type="entry name" value="S_TKc"/>
    <property type="match status" value="1"/>
</dbReference>
<comment type="caution">
    <text evidence="21">The sequence shown here is derived from an EMBL/GenBank/DDBJ whole genome shotgun (WGS) entry which is preliminary data.</text>
</comment>
<dbReference type="Gene3D" id="3.40.50.300">
    <property type="entry name" value="P-loop containing nucleotide triphosphate hydrolases"/>
    <property type="match status" value="1"/>
</dbReference>
<comment type="subcellular location">
    <subcellularLocation>
        <location evidence="2">Late endosome</location>
    </subcellularLocation>
    <subcellularLocation>
        <location evidence="1">Nucleus</location>
    </subcellularLocation>
</comment>
<feature type="region of interest" description="Disordered" evidence="17">
    <location>
        <begin position="2047"/>
        <end position="2097"/>
    </location>
</feature>
<comment type="catalytic activity">
    <reaction evidence="14">
        <text>L-seryl-[protein] + ATP = O-phospho-L-seryl-[protein] + ADP + H(+)</text>
        <dbReference type="Rhea" id="RHEA:17989"/>
        <dbReference type="Rhea" id="RHEA-COMP:9863"/>
        <dbReference type="Rhea" id="RHEA-COMP:11604"/>
        <dbReference type="ChEBI" id="CHEBI:15378"/>
        <dbReference type="ChEBI" id="CHEBI:29999"/>
        <dbReference type="ChEBI" id="CHEBI:30616"/>
        <dbReference type="ChEBI" id="CHEBI:83421"/>
        <dbReference type="ChEBI" id="CHEBI:456216"/>
        <dbReference type="EC" id="2.7.11.22"/>
    </reaction>
</comment>
<dbReference type="GO" id="GO:0005634">
    <property type="term" value="C:nucleus"/>
    <property type="evidence" value="ECO:0007669"/>
    <property type="project" value="UniProtKB-SubCell"/>
</dbReference>
<evidence type="ECO:0000256" key="5">
    <source>
        <dbReference type="ARBA" id="ARBA00006485"/>
    </source>
</evidence>
<dbReference type="Gene3D" id="1.10.20.140">
    <property type="match status" value="1"/>
</dbReference>
<dbReference type="Gene3D" id="1.10.357.50">
    <property type="match status" value="1"/>
</dbReference>
<comment type="similarity">
    <text evidence="16">Belongs to the IPP transferase family.</text>
</comment>
<dbReference type="SMART" id="SM00239">
    <property type="entry name" value="C2"/>
    <property type="match status" value="2"/>
</dbReference>
<dbReference type="FunFam" id="1.10.510.10:FF:000088">
    <property type="entry name" value="cyclin-dependent kinase 8 isoform X1"/>
    <property type="match status" value="1"/>
</dbReference>
<dbReference type="InterPro" id="IPR014770">
    <property type="entry name" value="Munc13_1"/>
</dbReference>
<dbReference type="CDD" id="cd07842">
    <property type="entry name" value="STKc_CDK8_like"/>
    <property type="match status" value="1"/>
</dbReference>
<evidence type="ECO:0000256" key="11">
    <source>
        <dbReference type="ARBA" id="ARBA00022840"/>
    </source>
</evidence>
<keyword evidence="8 16" id="KW-0808">Transferase</keyword>
<evidence type="ECO:0000256" key="14">
    <source>
        <dbReference type="ARBA" id="ARBA00048367"/>
    </source>
</evidence>
<evidence type="ECO:0000259" key="18">
    <source>
        <dbReference type="PROSITE" id="PS50004"/>
    </source>
</evidence>
<keyword evidence="7" id="KW-0723">Serine/threonine-protein kinase</keyword>
<evidence type="ECO:0000256" key="10">
    <source>
        <dbReference type="ARBA" id="ARBA00022777"/>
    </source>
</evidence>
<evidence type="ECO:0000256" key="17">
    <source>
        <dbReference type="SAM" id="MobiDB-lite"/>
    </source>
</evidence>
<feature type="domain" description="MHD1" evidence="20">
    <location>
        <begin position="1512"/>
        <end position="1633"/>
    </location>
</feature>
<feature type="compositionally biased region" description="Polar residues" evidence="17">
    <location>
        <begin position="2084"/>
        <end position="2097"/>
    </location>
</feature>
<dbReference type="Gene3D" id="1.10.510.10">
    <property type="entry name" value="Transferase(Phosphotransferase) domain 1"/>
    <property type="match status" value="1"/>
</dbReference>
<dbReference type="EMBL" id="CAJOBC010000372">
    <property type="protein sequence ID" value="CAF3578051.1"/>
    <property type="molecule type" value="Genomic_DNA"/>
</dbReference>
<dbReference type="GO" id="GO:0005770">
    <property type="term" value="C:late endosome"/>
    <property type="evidence" value="ECO:0007669"/>
    <property type="project" value="UniProtKB-SubCell"/>
</dbReference>
<feature type="compositionally biased region" description="Low complexity" evidence="17">
    <location>
        <begin position="423"/>
        <end position="442"/>
    </location>
</feature>
<feature type="region of interest" description="Disordered" evidence="17">
    <location>
        <begin position="356"/>
        <end position="449"/>
    </location>
</feature>
<evidence type="ECO:0000259" key="20">
    <source>
        <dbReference type="PROSITE" id="PS51258"/>
    </source>
</evidence>
<keyword evidence="11 15" id="KW-0067">ATP-binding</keyword>
<dbReference type="Pfam" id="PF00168">
    <property type="entry name" value="C2"/>
    <property type="match status" value="3"/>
</dbReference>
<dbReference type="PROSITE" id="PS00107">
    <property type="entry name" value="PROTEIN_KINASE_ATP"/>
    <property type="match status" value="1"/>
</dbReference>
<dbReference type="GO" id="GO:0006887">
    <property type="term" value="P:exocytosis"/>
    <property type="evidence" value="ECO:0007669"/>
    <property type="project" value="UniProtKB-KW"/>
</dbReference>
<feature type="domain" description="Protein kinase" evidence="19">
    <location>
        <begin position="21"/>
        <end position="335"/>
    </location>
</feature>
<gene>
    <name evidence="21" type="ORF">GPM918_LOCUS3134</name>
    <name evidence="22" type="ORF">SRO942_LOCUS3134</name>
</gene>
<feature type="domain" description="C2" evidence="18">
    <location>
        <begin position="947"/>
        <end position="1123"/>
    </location>
</feature>
<evidence type="ECO:0000256" key="9">
    <source>
        <dbReference type="ARBA" id="ARBA00022741"/>
    </source>
</evidence>
<sequence>MDADFKAQLDQERQRVEDVFDFQGCKVGRGTYGHVYKAKRKDETDTRDYALKQIEGSGLSLSACREIALLRELKHINVITLQRVFLSHADRKVFLLFDFAEHDLWHIIKFHRAAKQNKKPVICARAMVKSLLYQILAGIHYLHSNWVLHRDLKPANILVMGDGIERGRVKIADMGFARLFNCPLKPLADLDPVVVTFWYRAPELLLGARHYTKAIDIWAIGCIFSELLTSEPIFHCKQEDIKTSTPYHHDQIDRIFSIMGFPADKEWEDLKKMPDYSRLSKEFKKNNYANCNLSKYMDKHSVRSDTRSFMLLTKLLTIDPTKRLSAMDAMNDLYFKEDPRPTDDVFDSVQIPYPRREFITDEESDAAGGNCLGGNIKTEPTVKTEQPTVLAQQQQQSLAQKTSHVQQSQHAPSQHQIVMTNAQHSQPNSQQHQHPSSCSNQPPEKKMRYNDPFDYQTIMSVIVKENKEEQKRRMNRTPLVIVLGATAVGKTKLSVRLAKKFNGEIVNADSMQVYDGLDLATAKPTNEERDDIPHHLFGYDELTFIDYRNEALEVIESIINRSKMPIIVGGTNYYIESILFNLNPPSTFLERDLSPYSHVINEQFSELTDEALDKLTSTQMHDLLKKIDLKSSIKIHPNEERKIRRALQYYRQTGGKTLSTALDEQHAESGFTYRGSFRFHRCCLLWLTCKKEELKRRINDRVQSMLDNGLVNELTNFHELYNLSRCKEGTIDYTHGVFQAIGFKEFHNFLQLSEEEKANENGKKMFDQAVELLKASTRQYSKSQEKWLKRRLLQRVEDHSPDVYELDTTDITQWDENVEGRAFEIINAFLKNEEIPYSPLTKIPMADLSYEYNTCHVCDNQVFNLKYQWDVHLASRRHKLRLQSYNKLLALLKEKETIETSKLKEETNSRRLYEYTLRAACSPLRVYENGPTSSESSEHVRKLFNVSVTEHRNTCAKETAIKPANIILIVNVKRAKNLLGEDANGLSDPYCRLSVVDHDPSQPPVSPLIQSGLFSCASTKHQKRSASFSRPKNISRISLKKSTSSNLISYKTGVCQQTIEPEWNEQFEFEIEDVMSQFLVISVFDSDSKATGVRNVMAEKRGATQRFRGLRDFFKTGVITDDFLGEVILDIKSIASFDCEKWFQLTAPTGRRSNNRGEILLSLKIHFKLSAAKNWIGVAKGFESKHSTISLTDSGLTMHGEFELPLLIEEYHELCRIVFFHELEDCNENQTQWNGELNPTSYSVLAQFRVLYNIPSLSESLIKLLVVMELRSNRDVNSTLISQNVILTYAKIFADLIHQRSDIREINTSKTIDLDFTDYEKTIFDEIFQGFIRHYEKRVVIDAPWFLPSHEHINNVKILVEIIFIIFDLKICSTELNMKRCLSETMKKRLQSDIAESFESNLTHNDNIQSFALQTTLEEFVGYVQKVAESMTLLKDYEQIFDKINVRYINICFFEEKGAADLLAEKTKCVLQYMPQYVAECSKPLLIDTSSLYDPNLIQSSKALITFYLKLQTIVNGLRSLMEERAWGKHAMRLTLIQYQEWFKPIMPFILEGFVAQTRQAIERAVEDDNNPLSDDIDGNLHSDSSIDAAHFCIQLCKDWEKIAYPDPDIQYNALIKLTNTMCEQCQQYARRISRKLSENDYYPDLNQTRSFNVSRKLCILVNDIEYVKQKVLSSLPKLLQFRSIIEKMNDHYSSGDFSKTENTLNRLIQMASDEMTNVINQIFDQVAELVYSALQAKIRAYYKDEKLAREDRMRPLTLYIDTILKNLWDGLEEVQYTGIAGAVRSKTLQCLIQTLPQKEPPEFYQRVLSSLDELTRYFDDICLPIEAQLEEVKTFRTWLESYSLTTEQLQLNYFKEMTSDSSPLNLSLVYGEMLFKVAYEDDGGLITLHIIILSCRNLPMMDYAVFGSCDPYVIVELLPSSFYKKPPIKHQTDPQYNTLDPVFNKTFSIHRLSLNILEEKGAVLRLSVWDKDIASRDDFCGECFVPLFKVRSLTGLASMRDVPVMREKLYRPQFTKQSKSFKLLRSRAEIDKEAAKFVKQRLDVMEHSQDVNNQNTNQGTGRNSSISSSSLQDSDSPVRKLQEMTSTSRHKTSTVWRTVSQSLTTVTDSDIG</sequence>
<dbReference type="InterPro" id="IPR000719">
    <property type="entry name" value="Prot_kinase_dom"/>
</dbReference>
<dbReference type="InterPro" id="IPR017441">
    <property type="entry name" value="Protein_kinase_ATP_BS"/>
</dbReference>
<dbReference type="Proteomes" id="UP000681722">
    <property type="component" value="Unassembled WGS sequence"/>
</dbReference>
<dbReference type="Gene3D" id="3.30.200.20">
    <property type="entry name" value="Phosphorylase Kinase, domain 1"/>
    <property type="match status" value="1"/>
</dbReference>
<dbReference type="FunFam" id="3.30.200.20:FF:000122">
    <property type="entry name" value="cyclin-dependent kinase 8 isoform X1"/>
    <property type="match status" value="1"/>
</dbReference>
<dbReference type="InterPro" id="IPR027417">
    <property type="entry name" value="P-loop_NTPase"/>
</dbReference>
<accession>A0A813SAI1</accession>
<dbReference type="InterPro" id="IPR000008">
    <property type="entry name" value="C2_dom"/>
</dbReference>
<dbReference type="GO" id="GO:0005524">
    <property type="term" value="F:ATP binding"/>
    <property type="evidence" value="ECO:0007669"/>
    <property type="project" value="UniProtKB-UniRule"/>
</dbReference>
<dbReference type="SUPFAM" id="SSF56112">
    <property type="entry name" value="Protein kinase-like (PK-like)"/>
    <property type="match status" value="1"/>
</dbReference>
<keyword evidence="6" id="KW-0268">Exocytosis</keyword>
<keyword evidence="23" id="KW-1185">Reference proteome</keyword>
<dbReference type="HAMAP" id="MF_00185">
    <property type="entry name" value="IPP_trans"/>
    <property type="match status" value="1"/>
</dbReference>
<proteinExistence type="inferred from homology"/>
<feature type="compositionally biased region" description="Low complexity" evidence="17">
    <location>
        <begin position="390"/>
        <end position="400"/>
    </location>
</feature>
<dbReference type="InterPro" id="IPR018022">
    <property type="entry name" value="IPT"/>
</dbReference>
<feature type="compositionally biased region" description="Low complexity" evidence="17">
    <location>
        <begin position="2053"/>
        <end position="2076"/>
    </location>
</feature>
<evidence type="ECO:0000313" key="21">
    <source>
        <dbReference type="EMBL" id="CAF0793636.1"/>
    </source>
</evidence>
<dbReference type="PROSITE" id="PS51258">
    <property type="entry name" value="MHD1"/>
    <property type="match status" value="1"/>
</dbReference>
<dbReference type="Gene3D" id="3.30.160.60">
    <property type="entry name" value="Classic Zinc Finger"/>
    <property type="match status" value="1"/>
</dbReference>
<keyword evidence="9 15" id="KW-0547">Nucleotide-binding</keyword>
<dbReference type="InterPro" id="IPR008271">
    <property type="entry name" value="Ser/Thr_kinase_AS"/>
</dbReference>
<comment type="catalytic activity">
    <reaction evidence="13">
        <text>L-threonyl-[protein] + ATP = O-phospho-L-threonyl-[protein] + ADP + H(+)</text>
        <dbReference type="Rhea" id="RHEA:46608"/>
        <dbReference type="Rhea" id="RHEA-COMP:11060"/>
        <dbReference type="Rhea" id="RHEA-COMP:11605"/>
        <dbReference type="ChEBI" id="CHEBI:15378"/>
        <dbReference type="ChEBI" id="CHEBI:30013"/>
        <dbReference type="ChEBI" id="CHEBI:30616"/>
        <dbReference type="ChEBI" id="CHEBI:61977"/>
        <dbReference type="ChEBI" id="CHEBI:456216"/>
        <dbReference type="EC" id="2.7.11.22"/>
    </reaction>
</comment>
<dbReference type="SUPFAM" id="SSF49562">
    <property type="entry name" value="C2 domain (Calcium/lipid-binding domain, CaLB)"/>
    <property type="match status" value="2"/>
</dbReference>
<evidence type="ECO:0000313" key="22">
    <source>
        <dbReference type="EMBL" id="CAF3578051.1"/>
    </source>
</evidence>
<dbReference type="GO" id="GO:0052381">
    <property type="term" value="F:tRNA dimethylallyltransferase activity"/>
    <property type="evidence" value="ECO:0007669"/>
    <property type="project" value="InterPro"/>
</dbReference>
<evidence type="ECO:0000256" key="12">
    <source>
        <dbReference type="ARBA" id="ARBA00023242"/>
    </source>
</evidence>
<keyword evidence="12" id="KW-0539">Nucleus</keyword>
<evidence type="ECO:0000256" key="2">
    <source>
        <dbReference type="ARBA" id="ARBA00004603"/>
    </source>
</evidence>
<protein>
    <submittedName>
        <fullName evidence="21">Uncharacterized protein</fullName>
    </submittedName>
</protein>
<evidence type="ECO:0000256" key="6">
    <source>
        <dbReference type="ARBA" id="ARBA00022483"/>
    </source>
</evidence>
<dbReference type="NCBIfam" id="TIGR00174">
    <property type="entry name" value="miaA"/>
    <property type="match status" value="1"/>
</dbReference>
<dbReference type="Gene3D" id="2.60.40.150">
    <property type="entry name" value="C2 domain"/>
    <property type="match status" value="2"/>
</dbReference>
<dbReference type="Pfam" id="PF00069">
    <property type="entry name" value="Pkinase"/>
    <property type="match status" value="1"/>
</dbReference>
<dbReference type="SUPFAM" id="SSF52540">
    <property type="entry name" value="P-loop containing nucleoside triphosphate hydrolases"/>
    <property type="match status" value="1"/>
</dbReference>
<dbReference type="PROSITE" id="PS50011">
    <property type="entry name" value="PROTEIN_KINASE_DOM"/>
    <property type="match status" value="1"/>
</dbReference>
<feature type="domain" description="C2" evidence="18">
    <location>
        <begin position="1870"/>
        <end position="2002"/>
    </location>
</feature>
<dbReference type="Pfam" id="PF01715">
    <property type="entry name" value="IPPT"/>
    <property type="match status" value="1"/>
</dbReference>
<dbReference type="GO" id="GO:0099503">
    <property type="term" value="C:secretory vesicle"/>
    <property type="evidence" value="ECO:0007669"/>
    <property type="project" value="TreeGrafter"/>
</dbReference>
<feature type="binding site" evidence="15">
    <location>
        <position position="52"/>
    </location>
    <ligand>
        <name>ATP</name>
        <dbReference type="ChEBI" id="CHEBI:30616"/>
    </ligand>
</feature>
<evidence type="ECO:0000256" key="4">
    <source>
        <dbReference type="ARBA" id="ARBA00005823"/>
    </source>
</evidence>
<evidence type="ECO:0000256" key="15">
    <source>
        <dbReference type="PROSITE-ProRule" id="PRU10141"/>
    </source>
</evidence>
<dbReference type="PROSITE" id="PS50004">
    <property type="entry name" value="C2"/>
    <property type="match status" value="2"/>
</dbReference>
<dbReference type="EMBL" id="CAJNOQ010000372">
    <property type="protein sequence ID" value="CAF0793636.1"/>
    <property type="molecule type" value="Genomic_DNA"/>
</dbReference>
<evidence type="ECO:0000256" key="16">
    <source>
        <dbReference type="RuleBase" id="RU003785"/>
    </source>
</evidence>
<dbReference type="InterPro" id="IPR052095">
    <property type="entry name" value="UNC-13_domain"/>
</dbReference>
<dbReference type="PANTHER" id="PTHR45999">
    <property type="entry name" value="UNC-13-4A, ISOFORM B"/>
    <property type="match status" value="1"/>
</dbReference>
<dbReference type="Proteomes" id="UP000663829">
    <property type="component" value="Unassembled WGS sequence"/>
</dbReference>
<dbReference type="GO" id="GO:0004693">
    <property type="term" value="F:cyclin-dependent protein serine/threonine kinase activity"/>
    <property type="evidence" value="ECO:0007669"/>
    <property type="project" value="UniProtKB-EC"/>
</dbReference>
<comment type="similarity">
    <text evidence="5">Belongs to the protein kinase superfamily. CMGC Ser/Thr protein kinase family. CDC2/CDKX subfamily.</text>
</comment>
<reference evidence="21" key="1">
    <citation type="submission" date="2021-02" db="EMBL/GenBank/DDBJ databases">
        <authorList>
            <person name="Nowell W R."/>
        </authorList>
    </citation>
    <scope>NUCLEOTIDE SEQUENCE</scope>
</reference>
<comment type="similarity">
    <text evidence="4">Belongs to the unc-13 family.</text>
</comment>
<dbReference type="PANTHER" id="PTHR45999:SF4">
    <property type="entry name" value="UNC-13-4A, ISOFORM B"/>
    <property type="match status" value="1"/>
</dbReference>